<dbReference type="RefSeq" id="WP_170031387.1">
    <property type="nucleotide sequence ID" value="NZ_JABDTL010000001.1"/>
</dbReference>
<evidence type="ECO:0000313" key="4">
    <source>
        <dbReference type="Proteomes" id="UP000582837"/>
    </source>
</evidence>
<feature type="region of interest" description="Disordered" evidence="1">
    <location>
        <begin position="1"/>
        <end position="20"/>
    </location>
</feature>
<reference evidence="3 4" key="1">
    <citation type="submission" date="2020-08" db="EMBL/GenBank/DDBJ databases">
        <title>Genomic Encyclopedia of Type Strains, Phase IV (KMG-IV): sequencing the most valuable type-strain genomes for metagenomic binning, comparative biology and taxonomic classification.</title>
        <authorList>
            <person name="Goeker M."/>
        </authorList>
    </citation>
    <scope>NUCLEOTIDE SEQUENCE [LARGE SCALE GENOMIC DNA]</scope>
    <source>
        <strain evidence="3 4">DSM 29007</strain>
    </source>
</reference>
<name>A0A841GJZ8_9BACT</name>
<keyword evidence="2" id="KW-0472">Membrane</keyword>
<comment type="caution">
    <text evidence="3">The sequence shown here is derived from an EMBL/GenBank/DDBJ whole genome shotgun (WGS) entry which is preliminary data.</text>
</comment>
<proteinExistence type="predicted"/>
<feature type="transmembrane region" description="Helical" evidence="2">
    <location>
        <begin position="56"/>
        <end position="81"/>
    </location>
</feature>
<sequence length="219" mass="23472">MMTTEAHAHGPAAMETLAPRSPYEADAPGARRGGFLSGALYGVFVLVRELYQGEPAFKAVVIAILMGAFFGTFMGLVASAVEGRRRRTKSRSQADPALNPELDGGRYRYRLACGWVTPAGRTVPGVLFVGAAGMRFVPHRGAPAGSGEAPVMEPLDAVKMKLLDLPVTLRNQFQGQLRVPRIELRGPGGTARFRVPEEEAVFSRLQAAVAQLRAESPAN</sequence>
<keyword evidence="2" id="KW-1133">Transmembrane helix</keyword>
<dbReference type="Proteomes" id="UP000582837">
    <property type="component" value="Unassembled WGS sequence"/>
</dbReference>
<keyword evidence="4" id="KW-1185">Reference proteome</keyword>
<evidence type="ECO:0000256" key="2">
    <source>
        <dbReference type="SAM" id="Phobius"/>
    </source>
</evidence>
<protein>
    <submittedName>
        <fullName evidence="3">Uncharacterized protein</fullName>
    </submittedName>
</protein>
<evidence type="ECO:0000313" key="3">
    <source>
        <dbReference type="EMBL" id="MBB6068907.1"/>
    </source>
</evidence>
<dbReference type="EMBL" id="JACHIA010000001">
    <property type="protein sequence ID" value="MBB6068907.1"/>
    <property type="molecule type" value="Genomic_DNA"/>
</dbReference>
<accession>A0A841GJZ8</accession>
<dbReference type="AlphaFoldDB" id="A0A841GJZ8"/>
<keyword evidence="2" id="KW-0812">Transmembrane</keyword>
<evidence type="ECO:0000256" key="1">
    <source>
        <dbReference type="SAM" id="MobiDB-lite"/>
    </source>
</evidence>
<organism evidence="3 4">
    <name type="scientific">Longimicrobium terrae</name>
    <dbReference type="NCBI Taxonomy" id="1639882"/>
    <lineage>
        <taxon>Bacteria</taxon>
        <taxon>Pseudomonadati</taxon>
        <taxon>Gemmatimonadota</taxon>
        <taxon>Longimicrobiia</taxon>
        <taxon>Longimicrobiales</taxon>
        <taxon>Longimicrobiaceae</taxon>
        <taxon>Longimicrobium</taxon>
    </lineage>
</organism>
<gene>
    <name evidence="3" type="ORF">HNQ61_000518</name>
</gene>